<evidence type="ECO:0000313" key="3">
    <source>
        <dbReference type="Proteomes" id="UP001500212"/>
    </source>
</evidence>
<comment type="caution">
    <text evidence="2">The sequence shown here is derived from an EMBL/GenBank/DDBJ whole genome shotgun (WGS) entry which is preliminary data.</text>
</comment>
<sequence length="68" mass="6976">MLFSGLHTGHAPYSYAGWFGTAVAAAGNMVGGILLVTTVRLGQVPHKLAAHRAALAPDVVGTPEDHPT</sequence>
<keyword evidence="1" id="KW-0472">Membrane</keyword>
<reference evidence="3" key="1">
    <citation type="journal article" date="2019" name="Int. J. Syst. Evol. Microbiol.">
        <title>The Global Catalogue of Microorganisms (GCM) 10K type strain sequencing project: providing services to taxonomists for standard genome sequencing and annotation.</title>
        <authorList>
            <consortium name="The Broad Institute Genomics Platform"/>
            <consortium name="The Broad Institute Genome Sequencing Center for Infectious Disease"/>
            <person name="Wu L."/>
            <person name="Ma J."/>
        </authorList>
    </citation>
    <scope>NUCLEOTIDE SEQUENCE [LARGE SCALE GENOMIC DNA]</scope>
    <source>
        <strain evidence="3">JCM 17938</strain>
    </source>
</reference>
<keyword evidence="3" id="KW-1185">Reference proteome</keyword>
<accession>A0ABP8TSN4</accession>
<proteinExistence type="predicted"/>
<evidence type="ECO:0000313" key="2">
    <source>
        <dbReference type="EMBL" id="GAA4612942.1"/>
    </source>
</evidence>
<dbReference type="EMBL" id="BAABHJ010000022">
    <property type="protein sequence ID" value="GAA4612942.1"/>
    <property type="molecule type" value="Genomic_DNA"/>
</dbReference>
<protein>
    <submittedName>
        <fullName evidence="2">Uncharacterized protein</fullName>
    </submittedName>
</protein>
<keyword evidence="1" id="KW-1133">Transmembrane helix</keyword>
<evidence type="ECO:0000256" key="1">
    <source>
        <dbReference type="SAM" id="Phobius"/>
    </source>
</evidence>
<dbReference type="Proteomes" id="UP001500212">
    <property type="component" value="Unassembled WGS sequence"/>
</dbReference>
<keyword evidence="1" id="KW-0812">Transmembrane</keyword>
<organism evidence="2 3">
    <name type="scientific">Actinoallomurus liliacearum</name>
    <dbReference type="NCBI Taxonomy" id="1080073"/>
    <lineage>
        <taxon>Bacteria</taxon>
        <taxon>Bacillati</taxon>
        <taxon>Actinomycetota</taxon>
        <taxon>Actinomycetes</taxon>
        <taxon>Streptosporangiales</taxon>
        <taxon>Thermomonosporaceae</taxon>
        <taxon>Actinoallomurus</taxon>
    </lineage>
</organism>
<gene>
    <name evidence="2" type="ORF">GCM10023195_55800</name>
</gene>
<name>A0ABP8TSN4_9ACTN</name>
<dbReference type="RefSeq" id="WP_345360725.1">
    <property type="nucleotide sequence ID" value="NZ_BAABHJ010000022.1"/>
</dbReference>
<feature type="transmembrane region" description="Helical" evidence="1">
    <location>
        <begin position="15"/>
        <end position="37"/>
    </location>
</feature>